<dbReference type="AlphaFoldDB" id="A0A1H3T749"/>
<evidence type="ECO:0000313" key="2">
    <source>
        <dbReference type="EMBL" id="SDZ46082.1"/>
    </source>
</evidence>
<dbReference type="OrthoDB" id="3372686at2"/>
<feature type="region of interest" description="Disordered" evidence="1">
    <location>
        <begin position="1"/>
        <end position="27"/>
    </location>
</feature>
<dbReference type="Proteomes" id="UP000242415">
    <property type="component" value="Unassembled WGS sequence"/>
</dbReference>
<organism evidence="2 3">
    <name type="scientific">Micromonospora pattaloongensis</name>
    <dbReference type="NCBI Taxonomy" id="405436"/>
    <lineage>
        <taxon>Bacteria</taxon>
        <taxon>Bacillati</taxon>
        <taxon>Actinomycetota</taxon>
        <taxon>Actinomycetes</taxon>
        <taxon>Micromonosporales</taxon>
        <taxon>Micromonosporaceae</taxon>
        <taxon>Micromonospora</taxon>
    </lineage>
</organism>
<gene>
    <name evidence="2" type="ORF">SAMN05444365_11910</name>
</gene>
<dbReference type="EMBL" id="FNPH01000019">
    <property type="protein sequence ID" value="SDZ46082.1"/>
    <property type="molecule type" value="Genomic_DNA"/>
</dbReference>
<protein>
    <submittedName>
        <fullName evidence="2">Uncharacterized protein</fullName>
    </submittedName>
</protein>
<reference evidence="3" key="1">
    <citation type="submission" date="2016-10" db="EMBL/GenBank/DDBJ databases">
        <authorList>
            <person name="Varghese N."/>
            <person name="Submissions S."/>
        </authorList>
    </citation>
    <scope>NUCLEOTIDE SEQUENCE [LARGE SCALE GENOMIC DNA]</scope>
    <source>
        <strain evidence="3">DSM 45245</strain>
    </source>
</reference>
<evidence type="ECO:0000313" key="3">
    <source>
        <dbReference type="Proteomes" id="UP000242415"/>
    </source>
</evidence>
<accession>A0A1H3T749</accession>
<name>A0A1H3T749_9ACTN</name>
<dbReference type="RefSeq" id="WP_139307436.1">
    <property type="nucleotide sequence ID" value="NZ_FNPH01000019.1"/>
</dbReference>
<keyword evidence="3" id="KW-1185">Reference proteome</keyword>
<sequence>MGLFSRKDKPSRKTLPPPPPTAGKDDLDVARRVVQDFLMVVGNDASMRRTALAVSRAGGGPADLETAMRNSHETGQTGIDRPWHWLAAVCREARTAGDAPLIAAVALFVNIWDTQLRDKVGLADTTDMMLAPPPAEVAQEVYSVAVLALPDHAVNQQVVGNVSGAVRIGDVRMKCALDVLGAGYPMSPEARAAAQRILDR</sequence>
<evidence type="ECO:0000256" key="1">
    <source>
        <dbReference type="SAM" id="MobiDB-lite"/>
    </source>
</evidence>
<proteinExistence type="predicted"/>